<protein>
    <submittedName>
        <fullName evidence="1">Uncharacterized protein</fullName>
    </submittedName>
</protein>
<dbReference type="Proteomes" id="UP000677668">
    <property type="component" value="Chromosome 2"/>
</dbReference>
<evidence type="ECO:0000313" key="2">
    <source>
        <dbReference type="Proteomes" id="UP000677668"/>
    </source>
</evidence>
<sequence length="417" mass="49188">MYVSQFLSLARQRRTELQQALAALPTELMGRHEARGKALEQLREQTLDALAEVNLPTLDQATLDAVERFTGYGRFRGLNLAAHLAAEQERLTQRIAAITADERFIRREELLDPTAGVLTLRAKQARDELTLIESGLQRYEREPGFLDLYRRGYRTPSYRQSALTLQYYKDWKRGDEITEKFGCKAFSEVRAAYENLLRGKAVCQQTLNSIEKNIRQVRELITELNTAQQRLSHLPQAVLGDFRRMLREHLALADRKQLFQWASGDRVRESLIKRLDGVEKQMTYTKSMAERRFEEERHYLSGQLTRLDRKITKYSRPKYANAWIPPNEAQVWLRDPRERLAAQRARFWRQYDRVATYDRYDRYDFAADMLWWDVMTDGRLDGNFIPEVYEYRQAHPGYTYVRPPEPQYSYYQGMDVS</sequence>
<reference evidence="1 2" key="1">
    <citation type="submission" date="2021-03" db="EMBL/GenBank/DDBJ databases">
        <title>Genomic and phenotypic characterization of Chloracidobacterium isolates provides evidence for multiple species.</title>
        <authorList>
            <person name="Saini M.K."/>
            <person name="Costas A.M.G."/>
            <person name="Tank M."/>
            <person name="Bryant D.A."/>
        </authorList>
    </citation>
    <scope>NUCLEOTIDE SEQUENCE [LARGE SCALE GENOMIC DNA]</scope>
    <source>
        <strain evidence="1 2">N</strain>
    </source>
</reference>
<evidence type="ECO:0000313" key="1">
    <source>
        <dbReference type="EMBL" id="QUV95532.1"/>
    </source>
</evidence>
<dbReference type="EMBL" id="CP072643">
    <property type="protein sequence ID" value="QUV95532.1"/>
    <property type="molecule type" value="Genomic_DNA"/>
</dbReference>
<name>A0ABX8B3F9_9BACT</name>
<keyword evidence="2" id="KW-1185">Reference proteome</keyword>
<accession>A0ABX8B3F9</accession>
<organism evidence="1 2">
    <name type="scientific">Chloracidobacterium sp. N</name>
    <dbReference type="NCBI Taxonomy" id="2821540"/>
    <lineage>
        <taxon>Bacteria</taxon>
        <taxon>Pseudomonadati</taxon>
        <taxon>Acidobacteriota</taxon>
        <taxon>Terriglobia</taxon>
        <taxon>Terriglobales</taxon>
        <taxon>Acidobacteriaceae</taxon>
        <taxon>Chloracidobacterium</taxon>
        <taxon>Chloracidobacterium aggregatum</taxon>
    </lineage>
</organism>
<gene>
    <name evidence="1" type="ORF">J8C05_11885</name>
</gene>
<dbReference type="RefSeq" id="WP_211423753.1">
    <property type="nucleotide sequence ID" value="NZ_CP072643.1"/>
</dbReference>
<proteinExistence type="predicted"/>